<dbReference type="Proteomes" id="UP001516400">
    <property type="component" value="Unassembled WGS sequence"/>
</dbReference>
<accession>A0ABD2ML42</accession>
<dbReference type="AlphaFoldDB" id="A0ABD2ML42"/>
<evidence type="ECO:0000313" key="1">
    <source>
        <dbReference type="EMBL" id="KAL3267083.1"/>
    </source>
</evidence>
<protein>
    <submittedName>
        <fullName evidence="1">Uncharacterized protein</fullName>
    </submittedName>
</protein>
<sequence>MVKTKALEASNEVVVAKKVWFTLENVKPEVTQTNAKEVENFEEKSALAASMILTAFEPSQAQQVLNQDESRDRCLKLQQIHEGKVASRKVDLRLELSTIKLKETETIERYLSRGQFIRHQLEQCCAMIQNEEYIGLMLYGLPETYKSIRVEMKSTGLEKLRIKEFRNGLKAQEDELQITEVETKLEAACLLKKKQKFKDQKEEKK</sequence>
<keyword evidence="2" id="KW-1185">Reference proteome</keyword>
<organism evidence="1 2">
    <name type="scientific">Cryptolaemus montrouzieri</name>
    <dbReference type="NCBI Taxonomy" id="559131"/>
    <lineage>
        <taxon>Eukaryota</taxon>
        <taxon>Metazoa</taxon>
        <taxon>Ecdysozoa</taxon>
        <taxon>Arthropoda</taxon>
        <taxon>Hexapoda</taxon>
        <taxon>Insecta</taxon>
        <taxon>Pterygota</taxon>
        <taxon>Neoptera</taxon>
        <taxon>Endopterygota</taxon>
        <taxon>Coleoptera</taxon>
        <taxon>Polyphaga</taxon>
        <taxon>Cucujiformia</taxon>
        <taxon>Coccinelloidea</taxon>
        <taxon>Coccinellidae</taxon>
        <taxon>Scymninae</taxon>
        <taxon>Scymnini</taxon>
        <taxon>Cryptolaemus</taxon>
    </lineage>
</organism>
<comment type="caution">
    <text evidence="1">The sequence shown here is derived from an EMBL/GenBank/DDBJ whole genome shotgun (WGS) entry which is preliminary data.</text>
</comment>
<gene>
    <name evidence="1" type="ORF">HHI36_011223</name>
</gene>
<evidence type="ECO:0000313" key="2">
    <source>
        <dbReference type="Proteomes" id="UP001516400"/>
    </source>
</evidence>
<dbReference type="EMBL" id="JABFTP020000001">
    <property type="protein sequence ID" value="KAL3267083.1"/>
    <property type="molecule type" value="Genomic_DNA"/>
</dbReference>
<dbReference type="Pfam" id="PF14223">
    <property type="entry name" value="Retrotran_gag_2"/>
    <property type="match status" value="1"/>
</dbReference>
<reference evidence="1 2" key="1">
    <citation type="journal article" date="2021" name="BMC Biol.">
        <title>Horizontally acquired antibacterial genes associated with adaptive radiation of ladybird beetles.</title>
        <authorList>
            <person name="Li H.S."/>
            <person name="Tang X.F."/>
            <person name="Huang Y.H."/>
            <person name="Xu Z.Y."/>
            <person name="Chen M.L."/>
            <person name="Du X.Y."/>
            <person name="Qiu B.Y."/>
            <person name="Chen P.T."/>
            <person name="Zhang W."/>
            <person name="Slipinski A."/>
            <person name="Escalona H.E."/>
            <person name="Waterhouse R.M."/>
            <person name="Zwick A."/>
            <person name="Pang H."/>
        </authorList>
    </citation>
    <scope>NUCLEOTIDE SEQUENCE [LARGE SCALE GENOMIC DNA]</scope>
    <source>
        <strain evidence="1">SYSU2018</strain>
    </source>
</reference>
<proteinExistence type="predicted"/>
<name>A0ABD2ML42_9CUCU</name>